<dbReference type="PANTHER" id="PTHR43036">
    <property type="entry name" value="OSJNBB0011N17.9 PROTEIN"/>
    <property type="match status" value="1"/>
</dbReference>
<accession>A0A6D2HSN6</accession>
<dbReference type="InterPro" id="IPR013216">
    <property type="entry name" value="Methyltransf_11"/>
</dbReference>
<name>A0A6D2HSN6_9BRAS</name>
<reference evidence="2" key="1">
    <citation type="submission" date="2020-01" db="EMBL/GenBank/DDBJ databases">
        <authorList>
            <person name="Mishra B."/>
        </authorList>
    </citation>
    <scope>NUCLEOTIDE SEQUENCE [LARGE SCALE GENOMIC DNA]</scope>
</reference>
<comment type="caution">
    <text evidence="2">The sequence shown here is derived from an EMBL/GenBank/DDBJ whole genome shotgun (WGS) entry which is preliminary data.</text>
</comment>
<dbReference type="EMBL" id="CACVBM020000333">
    <property type="protein sequence ID" value="CAA7017670.1"/>
    <property type="molecule type" value="Genomic_DNA"/>
</dbReference>
<proteinExistence type="predicted"/>
<dbReference type="OrthoDB" id="2013972at2759"/>
<dbReference type="AlphaFoldDB" id="A0A6D2HSN6"/>
<dbReference type="GO" id="GO:0008757">
    <property type="term" value="F:S-adenosylmethionine-dependent methyltransferase activity"/>
    <property type="evidence" value="ECO:0007669"/>
    <property type="project" value="InterPro"/>
</dbReference>
<keyword evidence="3" id="KW-1185">Reference proteome</keyword>
<organism evidence="2 3">
    <name type="scientific">Microthlaspi erraticum</name>
    <dbReference type="NCBI Taxonomy" id="1685480"/>
    <lineage>
        <taxon>Eukaryota</taxon>
        <taxon>Viridiplantae</taxon>
        <taxon>Streptophyta</taxon>
        <taxon>Embryophyta</taxon>
        <taxon>Tracheophyta</taxon>
        <taxon>Spermatophyta</taxon>
        <taxon>Magnoliopsida</taxon>
        <taxon>eudicotyledons</taxon>
        <taxon>Gunneridae</taxon>
        <taxon>Pentapetalae</taxon>
        <taxon>rosids</taxon>
        <taxon>malvids</taxon>
        <taxon>Brassicales</taxon>
        <taxon>Brassicaceae</taxon>
        <taxon>Coluteocarpeae</taxon>
        <taxon>Microthlaspi</taxon>
    </lineage>
</organism>
<protein>
    <recommendedName>
        <fullName evidence="1">Methyltransferase type 11 domain-containing protein</fullName>
    </recommendedName>
</protein>
<dbReference type="Pfam" id="PF08241">
    <property type="entry name" value="Methyltransf_11"/>
    <property type="match status" value="1"/>
</dbReference>
<feature type="domain" description="Methyltransferase type 11" evidence="1">
    <location>
        <begin position="70"/>
        <end position="111"/>
    </location>
</feature>
<dbReference type="Gene3D" id="3.40.50.150">
    <property type="entry name" value="Vaccinia Virus protein VP39"/>
    <property type="match status" value="1"/>
</dbReference>
<dbReference type="Proteomes" id="UP000467841">
    <property type="component" value="Unassembled WGS sequence"/>
</dbReference>
<evidence type="ECO:0000313" key="2">
    <source>
        <dbReference type="EMBL" id="CAA7017670.1"/>
    </source>
</evidence>
<dbReference type="PANTHER" id="PTHR43036:SF1">
    <property type="entry name" value="S-ADENOSYL-L-METHIONINE-DEPENDENT METHYLTRANSFERASES SUPERFAMILY PROTEIN"/>
    <property type="match status" value="1"/>
</dbReference>
<dbReference type="SUPFAM" id="SSF53335">
    <property type="entry name" value="S-adenosyl-L-methionine-dependent methyltransferases"/>
    <property type="match status" value="1"/>
</dbReference>
<evidence type="ECO:0000259" key="1">
    <source>
        <dbReference type="Pfam" id="PF08241"/>
    </source>
</evidence>
<gene>
    <name evidence="2" type="ORF">MERR_LOCUS4905</name>
</gene>
<evidence type="ECO:0000313" key="3">
    <source>
        <dbReference type="Proteomes" id="UP000467841"/>
    </source>
</evidence>
<dbReference type="InterPro" id="IPR029063">
    <property type="entry name" value="SAM-dependent_MTases_sf"/>
</dbReference>
<sequence>MGFLFRTSDSTFYAAPRFVTHIDDPAIAELTKYYSKVLPQSETPGVSIVDMCSSWVLTEYIVQGLNVNPKLPFEDNSFQVITNVVRVDYLTKPLVVFKEMNRILKPRALIVMRFSL</sequence>